<accession>A0A8T1W8R6</accession>
<proteinExistence type="predicted"/>
<comment type="caution">
    <text evidence="2">The sequence shown here is derived from an EMBL/GenBank/DDBJ whole genome shotgun (WGS) entry which is preliminary data.</text>
</comment>
<name>A0A8T1W8R6_9STRA</name>
<dbReference type="Proteomes" id="UP000694044">
    <property type="component" value="Unassembled WGS sequence"/>
</dbReference>
<dbReference type="EMBL" id="JAGDFM010000033">
    <property type="protein sequence ID" value="KAG7390372.1"/>
    <property type="molecule type" value="Genomic_DNA"/>
</dbReference>
<evidence type="ECO:0000313" key="3">
    <source>
        <dbReference type="Proteomes" id="UP000694044"/>
    </source>
</evidence>
<protein>
    <submittedName>
        <fullName evidence="2">Uncharacterized protein</fullName>
    </submittedName>
</protein>
<dbReference type="AlphaFoldDB" id="A0A8T1W8R6"/>
<evidence type="ECO:0000256" key="1">
    <source>
        <dbReference type="SAM" id="MobiDB-lite"/>
    </source>
</evidence>
<organism evidence="2 3">
    <name type="scientific">Phytophthora pseudosyringae</name>
    <dbReference type="NCBI Taxonomy" id="221518"/>
    <lineage>
        <taxon>Eukaryota</taxon>
        <taxon>Sar</taxon>
        <taxon>Stramenopiles</taxon>
        <taxon>Oomycota</taxon>
        <taxon>Peronosporomycetes</taxon>
        <taxon>Peronosporales</taxon>
        <taxon>Peronosporaceae</taxon>
        <taxon>Phytophthora</taxon>
    </lineage>
</organism>
<keyword evidence="3" id="KW-1185">Reference proteome</keyword>
<sequence length="149" mass="16751">MKFLLETSPPHLQQRHLQRWGTTRTVCPVLFFCSVECLYKYQTQQHADTEEEESEGSVNASQSSTGTLPYSPCSAPTPNAAPSESYVLEEEGVDTSGIPRNVGRQAGKSKVWDHIRYRRHRSGRSGASCSDTTIGQWLRLRHSSFVYLS</sequence>
<feature type="compositionally biased region" description="Polar residues" evidence="1">
    <location>
        <begin position="56"/>
        <end position="82"/>
    </location>
</feature>
<reference evidence="2" key="1">
    <citation type="submission" date="2021-02" db="EMBL/GenBank/DDBJ databases">
        <authorList>
            <person name="Palmer J.M."/>
        </authorList>
    </citation>
    <scope>NUCLEOTIDE SEQUENCE</scope>
    <source>
        <strain evidence="2">SCRP734</strain>
    </source>
</reference>
<evidence type="ECO:0000313" key="2">
    <source>
        <dbReference type="EMBL" id="KAG7390372.1"/>
    </source>
</evidence>
<feature type="region of interest" description="Disordered" evidence="1">
    <location>
        <begin position="46"/>
        <end position="85"/>
    </location>
</feature>
<gene>
    <name evidence="2" type="ORF">PHYPSEUDO_008200</name>
</gene>